<evidence type="ECO:0000313" key="3">
    <source>
        <dbReference type="EMBL" id="GAA3384300.1"/>
    </source>
</evidence>
<dbReference type="PANTHER" id="PTHR43646">
    <property type="entry name" value="GLYCOSYLTRANSFERASE"/>
    <property type="match status" value="1"/>
</dbReference>
<evidence type="ECO:0000259" key="2">
    <source>
        <dbReference type="Pfam" id="PF00535"/>
    </source>
</evidence>
<organism evidence="3 4">
    <name type="scientific">Cryptosporangium minutisporangium</name>
    <dbReference type="NCBI Taxonomy" id="113569"/>
    <lineage>
        <taxon>Bacteria</taxon>
        <taxon>Bacillati</taxon>
        <taxon>Actinomycetota</taxon>
        <taxon>Actinomycetes</taxon>
        <taxon>Cryptosporangiales</taxon>
        <taxon>Cryptosporangiaceae</taxon>
        <taxon>Cryptosporangium</taxon>
    </lineage>
</organism>
<proteinExistence type="predicted"/>
<keyword evidence="4" id="KW-1185">Reference proteome</keyword>
<feature type="transmembrane region" description="Helical" evidence="1">
    <location>
        <begin position="268"/>
        <end position="291"/>
    </location>
</feature>
<keyword evidence="1" id="KW-1133">Transmembrane helix</keyword>
<protein>
    <submittedName>
        <fullName evidence="3">Glycosyltransferase</fullName>
    </submittedName>
</protein>
<sequence length="379" mass="40400">MLWGTVGAVALTAHTIGNARRLRRPPTHPPESPVRVSVLLPLRDEEHRVEPCLRALLGQRGVPGYEIVVLDDGSTDRTADVVRRVAGGDPRVRLLTGAPLPPGWLGKPHACQQLADAAAPASDVLIFVDADVVLAPDAVAAALAVLDESGLDLISPYPRQIALGAAERLVQPLLQWSWLTTLPLGVAERSPKPSLTAANGQFLVVKRARYRAAGGHSAVRTDVLEDIGLLRAVKRAGGRGIVADGSTIAECRMYESWPELRDGYSKSLWAAFGSPAGAVATVGFLSLLYVVPAVAALRGSRLGLLGYAAGVAGRVVTARTSGGRAWPDALAHPASIATLGWLTFRSWREHRRGALRWKGRLVTLDEPGDSRLVHPHEHP</sequence>
<dbReference type="PANTHER" id="PTHR43646:SF3">
    <property type="entry name" value="SLR1566 PROTEIN"/>
    <property type="match status" value="1"/>
</dbReference>
<dbReference type="Proteomes" id="UP001501676">
    <property type="component" value="Unassembled WGS sequence"/>
</dbReference>
<gene>
    <name evidence="3" type="ORF">GCM10020369_13480</name>
</gene>
<name>A0ABP6STA7_9ACTN</name>
<evidence type="ECO:0000256" key="1">
    <source>
        <dbReference type="SAM" id="Phobius"/>
    </source>
</evidence>
<evidence type="ECO:0000313" key="4">
    <source>
        <dbReference type="Proteomes" id="UP001501676"/>
    </source>
</evidence>
<dbReference type="Pfam" id="PF00535">
    <property type="entry name" value="Glycos_transf_2"/>
    <property type="match status" value="1"/>
</dbReference>
<reference evidence="4" key="1">
    <citation type="journal article" date="2019" name="Int. J. Syst. Evol. Microbiol.">
        <title>The Global Catalogue of Microorganisms (GCM) 10K type strain sequencing project: providing services to taxonomists for standard genome sequencing and annotation.</title>
        <authorList>
            <consortium name="The Broad Institute Genomics Platform"/>
            <consortium name="The Broad Institute Genome Sequencing Center for Infectious Disease"/>
            <person name="Wu L."/>
            <person name="Ma J."/>
        </authorList>
    </citation>
    <scope>NUCLEOTIDE SEQUENCE [LARGE SCALE GENOMIC DNA]</scope>
    <source>
        <strain evidence="4">JCM 9458</strain>
    </source>
</reference>
<comment type="caution">
    <text evidence="3">The sequence shown here is derived from an EMBL/GenBank/DDBJ whole genome shotgun (WGS) entry which is preliminary data.</text>
</comment>
<dbReference type="EMBL" id="BAAAYN010000007">
    <property type="protein sequence ID" value="GAA3384300.1"/>
    <property type="molecule type" value="Genomic_DNA"/>
</dbReference>
<dbReference type="InterPro" id="IPR029044">
    <property type="entry name" value="Nucleotide-diphossugar_trans"/>
</dbReference>
<dbReference type="InterPro" id="IPR001173">
    <property type="entry name" value="Glyco_trans_2-like"/>
</dbReference>
<accession>A0ABP6STA7</accession>
<dbReference type="SUPFAM" id="SSF53448">
    <property type="entry name" value="Nucleotide-diphospho-sugar transferases"/>
    <property type="match status" value="1"/>
</dbReference>
<keyword evidence="1" id="KW-0812">Transmembrane</keyword>
<feature type="domain" description="Glycosyltransferase 2-like" evidence="2">
    <location>
        <begin position="37"/>
        <end position="156"/>
    </location>
</feature>
<dbReference type="Gene3D" id="3.90.550.10">
    <property type="entry name" value="Spore Coat Polysaccharide Biosynthesis Protein SpsA, Chain A"/>
    <property type="match status" value="1"/>
</dbReference>
<dbReference type="RefSeq" id="WP_376981274.1">
    <property type="nucleotide sequence ID" value="NZ_BAAAYN010000007.1"/>
</dbReference>
<keyword evidence="1" id="KW-0472">Membrane</keyword>